<dbReference type="OrthoDB" id="2182676at2"/>
<protein>
    <submittedName>
        <fullName evidence="2">Uncharacterized membrane protein YesL</fullName>
    </submittedName>
</protein>
<dbReference type="Proteomes" id="UP000242949">
    <property type="component" value="Unassembled WGS sequence"/>
</dbReference>
<organism evidence="2 3">
    <name type="scientific">Pelagirhabdus alkalitolerans</name>
    <dbReference type="NCBI Taxonomy" id="1612202"/>
    <lineage>
        <taxon>Bacteria</taxon>
        <taxon>Bacillati</taxon>
        <taxon>Bacillota</taxon>
        <taxon>Bacilli</taxon>
        <taxon>Bacillales</taxon>
        <taxon>Bacillaceae</taxon>
        <taxon>Pelagirhabdus</taxon>
    </lineage>
</organism>
<keyword evidence="1" id="KW-0812">Transmembrane</keyword>
<keyword evidence="3" id="KW-1185">Reference proteome</keyword>
<dbReference type="RefSeq" id="WP_090795705.1">
    <property type="nucleotide sequence ID" value="NZ_FMYI01000005.1"/>
</dbReference>
<accession>A0A1G6JZY9</accession>
<dbReference type="Pfam" id="PF04854">
    <property type="entry name" value="DUF624"/>
    <property type="match status" value="1"/>
</dbReference>
<evidence type="ECO:0000256" key="1">
    <source>
        <dbReference type="SAM" id="Phobius"/>
    </source>
</evidence>
<evidence type="ECO:0000313" key="3">
    <source>
        <dbReference type="Proteomes" id="UP000242949"/>
    </source>
</evidence>
<dbReference type="STRING" id="1612202.SAMN05421734_105202"/>
<feature type="transmembrane region" description="Helical" evidence="1">
    <location>
        <begin position="23"/>
        <end position="53"/>
    </location>
</feature>
<name>A0A1G6JZY9_9BACI</name>
<sequence length="217" mass="24615">MSQTEGGAMQGVMSMLDWFVKLAYINILWILFSIIGLGVFGMGPATVAVFNVIRQQLKAPDNKKVFSVFYKTYRREFIKGNQLFYILLSVHLFVVVDFAVIRALPFNWIVDYVVVPALIILFLLWTLMTSFSLSIFTHYDQKIRTVLKDAFWVSGIFPLSSIGILLGLFVFGIIVAFVPAVIPFYMISAPALLIQSISQQTFKTLEAKKQNQKHINS</sequence>
<feature type="transmembrane region" description="Helical" evidence="1">
    <location>
        <begin position="184"/>
        <end position="202"/>
    </location>
</feature>
<evidence type="ECO:0000313" key="2">
    <source>
        <dbReference type="EMBL" id="SDC24284.1"/>
    </source>
</evidence>
<reference evidence="3" key="1">
    <citation type="submission" date="2016-09" db="EMBL/GenBank/DDBJ databases">
        <authorList>
            <person name="Varghese N."/>
            <person name="Submissions S."/>
        </authorList>
    </citation>
    <scope>NUCLEOTIDE SEQUENCE [LARGE SCALE GENOMIC DNA]</scope>
    <source>
        <strain evidence="3">S5</strain>
    </source>
</reference>
<keyword evidence="1" id="KW-1133">Transmembrane helix</keyword>
<feature type="transmembrane region" description="Helical" evidence="1">
    <location>
        <begin position="83"/>
        <end position="101"/>
    </location>
</feature>
<proteinExistence type="predicted"/>
<gene>
    <name evidence="2" type="ORF">SAMN05421734_105202</name>
</gene>
<dbReference type="InterPro" id="IPR006938">
    <property type="entry name" value="DUF624"/>
</dbReference>
<feature type="transmembrane region" description="Helical" evidence="1">
    <location>
        <begin position="113"/>
        <end position="139"/>
    </location>
</feature>
<dbReference type="AlphaFoldDB" id="A0A1G6JZY9"/>
<keyword evidence="1" id="KW-0472">Membrane</keyword>
<dbReference type="EMBL" id="FMYI01000005">
    <property type="protein sequence ID" value="SDC24284.1"/>
    <property type="molecule type" value="Genomic_DNA"/>
</dbReference>
<feature type="transmembrane region" description="Helical" evidence="1">
    <location>
        <begin position="151"/>
        <end position="178"/>
    </location>
</feature>